<dbReference type="Pfam" id="PF02924">
    <property type="entry name" value="HDPD"/>
    <property type="match status" value="1"/>
</dbReference>
<accession>A0A315EMQ8</accession>
<name>A0A315EMQ8_9BURK</name>
<keyword evidence="2" id="KW-1185">Reference proteome</keyword>
<dbReference type="Gene3D" id="2.40.300.10">
    <property type="entry name" value="Head decoration protein D"/>
    <property type="match status" value="1"/>
</dbReference>
<evidence type="ECO:0000313" key="1">
    <source>
        <dbReference type="EMBL" id="PUE59166.1"/>
    </source>
</evidence>
<dbReference type="InterPro" id="IPR004195">
    <property type="entry name" value="Head_decoration_D"/>
</dbReference>
<dbReference type="EMBL" id="NESP01000001">
    <property type="protein sequence ID" value="PUE59166.1"/>
    <property type="molecule type" value="Genomic_DNA"/>
</dbReference>
<organism evidence="1 2">
    <name type="scientific">Limnohabitans curvus</name>
    <dbReference type="NCBI Taxonomy" id="323423"/>
    <lineage>
        <taxon>Bacteria</taxon>
        <taxon>Pseudomonadati</taxon>
        <taxon>Pseudomonadota</taxon>
        <taxon>Betaproteobacteria</taxon>
        <taxon>Burkholderiales</taxon>
        <taxon>Comamonadaceae</taxon>
        <taxon>Limnohabitans</taxon>
    </lineage>
</organism>
<reference evidence="1 2" key="1">
    <citation type="submission" date="2017-04" db="EMBL/GenBank/DDBJ databases">
        <title>Unexpected and diverse lifestyles within the genus Limnohabitans.</title>
        <authorList>
            <person name="Kasalicky V."/>
            <person name="Mehrshad M."/>
            <person name="Andrei S.-A."/>
            <person name="Salcher M."/>
            <person name="Kratochvilova H."/>
            <person name="Simek K."/>
            <person name="Ghai R."/>
        </authorList>
    </citation>
    <scope>NUCLEOTIDE SEQUENCE [LARGE SCALE GENOMIC DNA]</scope>
    <source>
        <strain evidence="1 2">MWH-C5</strain>
    </source>
</reference>
<gene>
    <name evidence="1" type="ORF">B9Z44_06025</name>
</gene>
<proteinExistence type="predicted"/>
<dbReference type="AlphaFoldDB" id="A0A315EMQ8"/>
<evidence type="ECO:0000313" key="2">
    <source>
        <dbReference type="Proteomes" id="UP000251341"/>
    </source>
</evidence>
<comment type="caution">
    <text evidence="1">The sequence shown here is derived from an EMBL/GenBank/DDBJ whole genome shotgun (WGS) entry which is preliminary data.</text>
</comment>
<dbReference type="RefSeq" id="WP_108401943.1">
    <property type="nucleotide sequence ID" value="NZ_NESP01000001.1"/>
</dbReference>
<dbReference type="Proteomes" id="UP000251341">
    <property type="component" value="Unassembled WGS sequence"/>
</dbReference>
<sequence>MTAITNDLTLGDLLKYEEENLYSRDQVTVLSGQNLKLGAVIGRVSATQKVKALDPSATDGSEVAAGVVLQSIDASAAEKTNGLIVSRQAIVADHALIWPSAITTEEKTAAIAQLEAIGVLVRQGV</sequence>
<protein>
    <submittedName>
        <fullName evidence="1">Head decoration protein</fullName>
    </submittedName>
</protein>